<keyword evidence="3" id="KW-1185">Reference proteome</keyword>
<dbReference type="EMBL" id="JACXVP010000007">
    <property type="protein sequence ID" value="KAG5594691.1"/>
    <property type="molecule type" value="Genomic_DNA"/>
</dbReference>
<evidence type="ECO:0000313" key="2">
    <source>
        <dbReference type="EMBL" id="KAG5594691.1"/>
    </source>
</evidence>
<dbReference type="Proteomes" id="UP000824120">
    <property type="component" value="Chromosome 7"/>
</dbReference>
<feature type="signal peptide" evidence="1">
    <location>
        <begin position="1"/>
        <end position="21"/>
    </location>
</feature>
<feature type="chain" id="PRO_5039920346" evidence="1">
    <location>
        <begin position="22"/>
        <end position="316"/>
    </location>
</feature>
<dbReference type="OrthoDB" id="1936908at2759"/>
<reference evidence="2 3" key="1">
    <citation type="submission" date="2020-09" db="EMBL/GenBank/DDBJ databases">
        <title>De no assembly of potato wild relative species, Solanum commersonii.</title>
        <authorList>
            <person name="Cho K."/>
        </authorList>
    </citation>
    <scope>NUCLEOTIDE SEQUENCE [LARGE SCALE GENOMIC DNA]</scope>
    <source>
        <strain evidence="2">LZ3.2</strain>
        <tissue evidence="2">Leaf</tissue>
    </source>
</reference>
<organism evidence="2 3">
    <name type="scientific">Solanum commersonii</name>
    <name type="common">Commerson's wild potato</name>
    <name type="synonym">Commerson's nightshade</name>
    <dbReference type="NCBI Taxonomy" id="4109"/>
    <lineage>
        <taxon>Eukaryota</taxon>
        <taxon>Viridiplantae</taxon>
        <taxon>Streptophyta</taxon>
        <taxon>Embryophyta</taxon>
        <taxon>Tracheophyta</taxon>
        <taxon>Spermatophyta</taxon>
        <taxon>Magnoliopsida</taxon>
        <taxon>eudicotyledons</taxon>
        <taxon>Gunneridae</taxon>
        <taxon>Pentapetalae</taxon>
        <taxon>asterids</taxon>
        <taxon>lamiids</taxon>
        <taxon>Solanales</taxon>
        <taxon>Solanaceae</taxon>
        <taxon>Solanoideae</taxon>
        <taxon>Solaneae</taxon>
        <taxon>Solanum</taxon>
    </lineage>
</organism>
<comment type="caution">
    <text evidence="2">The sequence shown here is derived from an EMBL/GenBank/DDBJ whole genome shotgun (WGS) entry which is preliminary data.</text>
</comment>
<feature type="non-terminal residue" evidence="2">
    <location>
        <position position="316"/>
    </location>
</feature>
<evidence type="ECO:0000313" key="3">
    <source>
        <dbReference type="Proteomes" id="UP000824120"/>
    </source>
</evidence>
<proteinExistence type="predicted"/>
<gene>
    <name evidence="2" type="ORF">H5410_035923</name>
</gene>
<protein>
    <submittedName>
        <fullName evidence="2">Uncharacterized protein</fullName>
    </submittedName>
</protein>
<name>A0A9J5Y231_SOLCO</name>
<dbReference type="AlphaFoldDB" id="A0A9J5Y231"/>
<keyword evidence="1" id="KW-0732">Signal</keyword>
<accession>A0A9J5Y231</accession>
<sequence>MNWSPLKIFLLGAWRWDWDLGWDWPAGAIGAEGSRACFSNFEVQPPQGDVPNVEFKNGIQMLTQVVTTQVGRQGADHQDGNDASRFLEFLRMNPLEFTGSKLNMDFDHWKKNRNKGAPQLTWVVFEGAFLGRFFPHELREAKEYMRVQEYNLKFTQQSHYAPEMVADMRSRMILFVSGLSRLSSKKGKATILIGDMDIDRLTIHVQHQRSFVAGPSLASACTKGAQGSQSLGSVVQGFARNLLCGKCGELYPKECCVGIDAAPVDRATPRGVTSRTGEGANYLYAITSRQDQENSPDVVTSMLKVFTFNVYALIDP</sequence>
<evidence type="ECO:0000256" key="1">
    <source>
        <dbReference type="SAM" id="SignalP"/>
    </source>
</evidence>